<evidence type="ECO:0000313" key="2">
    <source>
        <dbReference type="EMBL" id="KAF2795754.1"/>
    </source>
</evidence>
<dbReference type="EMBL" id="MU001849">
    <property type="protein sequence ID" value="KAF2795754.1"/>
    <property type="molecule type" value="Genomic_DNA"/>
</dbReference>
<dbReference type="Pfam" id="PF14087">
    <property type="entry name" value="DUF4267"/>
    <property type="match status" value="1"/>
</dbReference>
<evidence type="ECO:0000313" key="3">
    <source>
        <dbReference type="Proteomes" id="UP000799757"/>
    </source>
</evidence>
<proteinExistence type="predicted"/>
<dbReference type="AlphaFoldDB" id="A0A6A6XHU8"/>
<reference evidence="2" key="1">
    <citation type="journal article" date="2020" name="Stud. Mycol.">
        <title>101 Dothideomycetes genomes: a test case for predicting lifestyles and emergence of pathogens.</title>
        <authorList>
            <person name="Haridas S."/>
            <person name="Albert R."/>
            <person name="Binder M."/>
            <person name="Bloem J."/>
            <person name="Labutti K."/>
            <person name="Salamov A."/>
            <person name="Andreopoulos B."/>
            <person name="Baker S."/>
            <person name="Barry K."/>
            <person name="Bills G."/>
            <person name="Bluhm B."/>
            <person name="Cannon C."/>
            <person name="Castanera R."/>
            <person name="Culley D."/>
            <person name="Daum C."/>
            <person name="Ezra D."/>
            <person name="Gonzalez J."/>
            <person name="Henrissat B."/>
            <person name="Kuo A."/>
            <person name="Liang C."/>
            <person name="Lipzen A."/>
            <person name="Lutzoni F."/>
            <person name="Magnuson J."/>
            <person name="Mondo S."/>
            <person name="Nolan M."/>
            <person name="Ohm R."/>
            <person name="Pangilinan J."/>
            <person name="Park H.-J."/>
            <person name="Ramirez L."/>
            <person name="Alfaro M."/>
            <person name="Sun H."/>
            <person name="Tritt A."/>
            <person name="Yoshinaga Y."/>
            <person name="Zwiers L.-H."/>
            <person name="Turgeon B."/>
            <person name="Goodwin S."/>
            <person name="Spatafora J."/>
            <person name="Crous P."/>
            <person name="Grigoriev I."/>
        </authorList>
    </citation>
    <scope>NUCLEOTIDE SEQUENCE</scope>
    <source>
        <strain evidence="2">CBS 109.77</strain>
    </source>
</reference>
<keyword evidence="3" id="KW-1185">Reference proteome</keyword>
<dbReference type="OrthoDB" id="5316097at2759"/>
<evidence type="ECO:0000256" key="1">
    <source>
        <dbReference type="SAM" id="Phobius"/>
    </source>
</evidence>
<name>A0A6A6XHU8_9PLEO</name>
<keyword evidence="1" id="KW-0472">Membrane</keyword>
<accession>A0A6A6XHU8</accession>
<protein>
    <submittedName>
        <fullName evidence="2">Uncharacterized protein</fullName>
    </submittedName>
</protein>
<dbReference type="InterPro" id="IPR025363">
    <property type="entry name" value="DUF4267"/>
</dbReference>
<gene>
    <name evidence="2" type="ORF">K505DRAFT_348408</name>
</gene>
<feature type="transmembrane region" description="Helical" evidence="1">
    <location>
        <begin position="16"/>
        <end position="38"/>
    </location>
</feature>
<sequence>MTDQSSKLYIPPTRSLILPTIATLLGLTGVGGGVYTFISAQDAIRSFGLRPPPSSTKTALSKHADAFEQSMIHVYGIRNLGVGLSTLGLTAFWKLSPTCQTSPLAADISKKCLGICMMFGTLVALGDAWIVRQFGKSSELEEEARIEASKASTGHALVSVPILATGLTLFFS</sequence>
<organism evidence="2 3">
    <name type="scientific">Melanomma pulvis-pyrius CBS 109.77</name>
    <dbReference type="NCBI Taxonomy" id="1314802"/>
    <lineage>
        <taxon>Eukaryota</taxon>
        <taxon>Fungi</taxon>
        <taxon>Dikarya</taxon>
        <taxon>Ascomycota</taxon>
        <taxon>Pezizomycotina</taxon>
        <taxon>Dothideomycetes</taxon>
        <taxon>Pleosporomycetidae</taxon>
        <taxon>Pleosporales</taxon>
        <taxon>Melanommataceae</taxon>
        <taxon>Melanomma</taxon>
    </lineage>
</organism>
<keyword evidence="1" id="KW-1133">Transmembrane helix</keyword>
<dbReference type="Proteomes" id="UP000799757">
    <property type="component" value="Unassembled WGS sequence"/>
</dbReference>
<keyword evidence="1" id="KW-0812">Transmembrane</keyword>